<dbReference type="SUPFAM" id="SSF52540">
    <property type="entry name" value="P-loop containing nucleoside triphosphate hydrolases"/>
    <property type="match status" value="1"/>
</dbReference>
<feature type="domain" description="DNA mismatch repair proteins mutS family" evidence="8">
    <location>
        <begin position="691"/>
        <end position="707"/>
    </location>
</feature>
<dbReference type="AlphaFoldDB" id="A0A5B8RE33"/>
<dbReference type="InterPro" id="IPR000432">
    <property type="entry name" value="DNA_mismatch_repair_MutS_C"/>
</dbReference>
<evidence type="ECO:0000256" key="3">
    <source>
        <dbReference type="ARBA" id="ARBA00022763"/>
    </source>
</evidence>
<reference evidence="9" key="1">
    <citation type="submission" date="2019-06" db="EMBL/GenBank/DDBJ databases">
        <authorList>
            <person name="Murdoch R.W."/>
            <person name="Fathepure B."/>
        </authorList>
    </citation>
    <scope>NUCLEOTIDE SEQUENCE</scope>
</reference>
<keyword evidence="4" id="KW-0067">ATP-binding</keyword>
<dbReference type="InterPro" id="IPR007861">
    <property type="entry name" value="DNA_mismatch_repair_MutS_clamp"/>
</dbReference>
<dbReference type="GO" id="GO:0005524">
    <property type="term" value="F:ATP binding"/>
    <property type="evidence" value="ECO:0007669"/>
    <property type="project" value="UniProtKB-KW"/>
</dbReference>
<organism evidence="9">
    <name type="scientific">uncultured organism</name>
    <dbReference type="NCBI Taxonomy" id="155900"/>
    <lineage>
        <taxon>unclassified sequences</taxon>
        <taxon>environmental samples</taxon>
    </lineage>
</organism>
<dbReference type="InterPro" id="IPR007860">
    <property type="entry name" value="DNA_mmatch_repair_MutS_con_dom"/>
</dbReference>
<keyword evidence="5" id="KW-0238">DNA-binding</keyword>
<dbReference type="SUPFAM" id="SSF53150">
    <property type="entry name" value="DNA repair protein MutS, domain II"/>
    <property type="match status" value="1"/>
</dbReference>
<evidence type="ECO:0000256" key="1">
    <source>
        <dbReference type="ARBA" id="ARBA00006271"/>
    </source>
</evidence>
<evidence type="ECO:0000256" key="5">
    <source>
        <dbReference type="ARBA" id="ARBA00023125"/>
    </source>
</evidence>
<dbReference type="PROSITE" id="PS00486">
    <property type="entry name" value="DNA_MISMATCH_REPAIR_2"/>
    <property type="match status" value="1"/>
</dbReference>
<dbReference type="HAMAP" id="MF_00096">
    <property type="entry name" value="MutS"/>
    <property type="match status" value="1"/>
</dbReference>
<dbReference type="Gene3D" id="3.40.1170.10">
    <property type="entry name" value="DNA repair protein MutS, domain I"/>
    <property type="match status" value="1"/>
</dbReference>
<dbReference type="GO" id="GO:0140664">
    <property type="term" value="F:ATP-dependent DNA damage sensor activity"/>
    <property type="evidence" value="ECO:0007669"/>
    <property type="project" value="InterPro"/>
</dbReference>
<dbReference type="InterPro" id="IPR017261">
    <property type="entry name" value="DNA_mismatch_repair_MutS/MSH"/>
</dbReference>
<dbReference type="Pfam" id="PF05192">
    <property type="entry name" value="MutS_III"/>
    <property type="match status" value="1"/>
</dbReference>
<keyword evidence="6" id="KW-0234">DNA repair</keyword>
<dbReference type="GO" id="GO:0030983">
    <property type="term" value="F:mismatched DNA binding"/>
    <property type="evidence" value="ECO:0007669"/>
    <property type="project" value="InterPro"/>
</dbReference>
<accession>A0A5B8RE33</accession>
<dbReference type="CDD" id="cd03284">
    <property type="entry name" value="ABC_MutS1"/>
    <property type="match status" value="1"/>
</dbReference>
<evidence type="ECO:0000256" key="7">
    <source>
        <dbReference type="SAM" id="MobiDB-lite"/>
    </source>
</evidence>
<dbReference type="InterPro" id="IPR045076">
    <property type="entry name" value="MutS"/>
</dbReference>
<proteinExistence type="inferred from homology"/>
<evidence type="ECO:0000256" key="2">
    <source>
        <dbReference type="ARBA" id="ARBA00022741"/>
    </source>
</evidence>
<dbReference type="FunFam" id="3.40.1170.10:FF:000001">
    <property type="entry name" value="DNA mismatch repair protein MutS"/>
    <property type="match status" value="1"/>
</dbReference>
<dbReference type="InterPro" id="IPR016151">
    <property type="entry name" value="DNA_mismatch_repair_MutS_N"/>
</dbReference>
<dbReference type="Pfam" id="PF05188">
    <property type="entry name" value="MutS_II"/>
    <property type="match status" value="1"/>
</dbReference>
<protein>
    <submittedName>
        <fullName evidence="9">DNA mismatch repair protein MutS</fullName>
    </submittedName>
</protein>
<dbReference type="FunFam" id="3.40.50.300:FF:000283">
    <property type="entry name" value="DNA mismatch repair protein MutS"/>
    <property type="match status" value="1"/>
</dbReference>
<name>A0A5B8RE33_9ZZZZ</name>
<evidence type="ECO:0000259" key="8">
    <source>
        <dbReference type="PROSITE" id="PS00486"/>
    </source>
</evidence>
<dbReference type="PIRSF" id="PIRSF037677">
    <property type="entry name" value="DNA_mis_repair_Msh6"/>
    <property type="match status" value="1"/>
</dbReference>
<dbReference type="SUPFAM" id="SSF48334">
    <property type="entry name" value="DNA repair protein MutS, domain III"/>
    <property type="match status" value="1"/>
</dbReference>
<evidence type="ECO:0000256" key="4">
    <source>
        <dbReference type="ARBA" id="ARBA00022840"/>
    </source>
</evidence>
<dbReference type="SUPFAM" id="SSF55271">
    <property type="entry name" value="DNA repair protein MutS, domain I"/>
    <property type="match status" value="1"/>
</dbReference>
<dbReference type="SMART" id="SM00534">
    <property type="entry name" value="MUTSac"/>
    <property type="match status" value="1"/>
</dbReference>
<keyword evidence="2" id="KW-0547">Nucleotide-binding</keyword>
<dbReference type="Gene3D" id="3.30.420.110">
    <property type="entry name" value="MutS, connector domain"/>
    <property type="match status" value="1"/>
</dbReference>
<sequence>MTDNATASRKHTPMMQQFLRIKAEHPDILLFYRMGDFYELFYDDARRAAELLDITLTTRGESAGEPIPMAGVPVHAYESYLARLVRLGESVAICEQIGDPNTSKGPVERRVVRVVTPGTLTDEALLEERRSNLLLSVAAGDDEYGLAALELSSGRFVVTEVNGEEALVAEIERLQPAEVLVSEEHAPPEPLAQRAGLTRRPPWQFERDGAERTLTRHFDTRDLAGFGVAGLDRAIAAAGCLLQYVSETQRSALPHIRAIQVENRDESVAMDAASRRNLELDYNLGGGTEHTLAWVLDTTVTGMGARLLRRWIHRPLRDRTVLNARQEAIGMLLETAGTGAVRDALAGLADVERIAARIGMRSARPRDLTGLREAVRRLPAVQTALAAMDAELLLQLRADLAPREALLEHLERALVDQPPVIIRDGGVIADGYDDELDELRGLARNADEYLLELETREREATGIANLKVSYNRVHGYYIEISRSQSDNVPDHYIRRQTLKGSERYIIPELKAFEDKVLSARERALAREKALYEGLIESLAEEMDGLLRLAEGLATLDTIGALAERADTLDYARPELVRDGGIHIEGGRHPVVERVMSEPFVPNDVHLDDTRRMLMITGPNMGGKSTYMRQVALITLLACIGSFVPAAAARIAPVDRIFTRIGASDDLAGGRSTFMVEMTETATILNNASDHSLVLMDEIGRGTSTFDGLALAWASAAELVARIRAYTLFATHYFEMTALPEHYPAAVNVHLDAVEHGERIVFLHSVKDGPANQSYGLQVAALAGVPREVIQAARRKLAALETDTRPAGPEPDGQLALFDAAPPDPAVERLRETDPDDLSPRDALALVYELKRLSEEAP</sequence>
<dbReference type="InterPro" id="IPR005748">
    <property type="entry name" value="DNA_mismatch_repair_MutS"/>
</dbReference>
<evidence type="ECO:0000256" key="6">
    <source>
        <dbReference type="ARBA" id="ARBA00023204"/>
    </source>
</evidence>
<comment type="similarity">
    <text evidence="1">Belongs to the DNA mismatch repair MutS family.</text>
</comment>
<dbReference type="EMBL" id="MN079204">
    <property type="protein sequence ID" value="QEA07120.1"/>
    <property type="molecule type" value="Genomic_DNA"/>
</dbReference>
<dbReference type="Pfam" id="PF05190">
    <property type="entry name" value="MutS_IV"/>
    <property type="match status" value="1"/>
</dbReference>
<gene>
    <name evidence="9" type="primary">mutS</name>
    <name evidence="9" type="ORF">KBTEX_03465</name>
</gene>
<dbReference type="FunFam" id="1.10.1420.10:FF:000002">
    <property type="entry name" value="DNA mismatch repair protein MutS"/>
    <property type="match status" value="1"/>
</dbReference>
<dbReference type="Pfam" id="PF00488">
    <property type="entry name" value="MutS_V"/>
    <property type="match status" value="1"/>
</dbReference>
<dbReference type="GO" id="GO:0006298">
    <property type="term" value="P:mismatch repair"/>
    <property type="evidence" value="ECO:0007669"/>
    <property type="project" value="InterPro"/>
</dbReference>
<dbReference type="SMART" id="SM00533">
    <property type="entry name" value="MUTSd"/>
    <property type="match status" value="1"/>
</dbReference>
<dbReference type="InterPro" id="IPR007695">
    <property type="entry name" value="DNA_mismatch_repair_MutS-lik_N"/>
</dbReference>
<dbReference type="Pfam" id="PF01624">
    <property type="entry name" value="MutS_I"/>
    <property type="match status" value="1"/>
</dbReference>
<dbReference type="InterPro" id="IPR027417">
    <property type="entry name" value="P-loop_NTPase"/>
</dbReference>
<feature type="region of interest" description="Disordered" evidence="7">
    <location>
        <begin position="801"/>
        <end position="840"/>
    </location>
</feature>
<dbReference type="InterPro" id="IPR036678">
    <property type="entry name" value="MutS_con_dom_sf"/>
</dbReference>
<dbReference type="Gene3D" id="1.10.1420.10">
    <property type="match status" value="2"/>
</dbReference>
<dbReference type="Gene3D" id="3.40.50.300">
    <property type="entry name" value="P-loop containing nucleotide triphosphate hydrolases"/>
    <property type="match status" value="1"/>
</dbReference>
<dbReference type="Gene3D" id="6.10.140.430">
    <property type="match status" value="1"/>
</dbReference>
<evidence type="ECO:0000313" key="9">
    <source>
        <dbReference type="EMBL" id="QEA07120.1"/>
    </source>
</evidence>
<dbReference type="PANTHER" id="PTHR11361:SF34">
    <property type="entry name" value="DNA MISMATCH REPAIR PROTEIN MSH1, MITOCHONDRIAL"/>
    <property type="match status" value="1"/>
</dbReference>
<keyword evidence="3" id="KW-0227">DNA damage</keyword>
<dbReference type="InterPro" id="IPR036187">
    <property type="entry name" value="DNA_mismatch_repair_MutS_sf"/>
</dbReference>
<dbReference type="PANTHER" id="PTHR11361">
    <property type="entry name" value="DNA MISMATCH REPAIR PROTEIN MUTS FAMILY MEMBER"/>
    <property type="match status" value="1"/>
</dbReference>
<dbReference type="InterPro" id="IPR007696">
    <property type="entry name" value="DNA_mismatch_repair_MutS_core"/>
</dbReference>
<dbReference type="NCBIfam" id="TIGR01070">
    <property type="entry name" value="mutS1"/>
    <property type="match status" value="1"/>
</dbReference>
<dbReference type="NCBIfam" id="NF003810">
    <property type="entry name" value="PRK05399.1"/>
    <property type="match status" value="1"/>
</dbReference>